<evidence type="ECO:0008006" key="4">
    <source>
        <dbReference type="Google" id="ProtNLM"/>
    </source>
</evidence>
<dbReference type="GO" id="GO:0016020">
    <property type="term" value="C:membrane"/>
    <property type="evidence" value="ECO:0007669"/>
    <property type="project" value="TreeGrafter"/>
</dbReference>
<dbReference type="AlphaFoldDB" id="A0A9P5UFC5"/>
<evidence type="ECO:0000313" key="3">
    <source>
        <dbReference type="Proteomes" id="UP000772434"/>
    </source>
</evidence>
<keyword evidence="1" id="KW-0472">Membrane</keyword>
<proteinExistence type="predicted"/>
<dbReference type="OrthoDB" id="67965at2759"/>
<keyword evidence="1" id="KW-1133">Transmembrane helix</keyword>
<protein>
    <recommendedName>
        <fullName evidence="4">Steroid 5-alpha reductase C-terminal domain-containing protein</fullName>
    </recommendedName>
</protein>
<sequence>MADKKSLITRGSYDSSPVSRGLFVLFRALDLPLQYALLSSRSLGAPLINALGGTSIQPSGRPFFLLGTNTGLSPQRAILFGMAIGSFVKQSHWVLAISQESFTPTASGSVGVFNAVFNAANSLLFTNVATSVLSYSSFDETQLPLQTVVGLGMYVLGMVLEWGSEMQRLNFKRDPRNKGKVFTGGLFGLARHINYGGYTFWRAGYATAAAGWVWGAIIAGFFTYDFVNRAIPELDDYCGKRYTAEWMQYKKDVPYKLLPFVLTKTALQALQKGIPRNIPEKSWAGSQLQFIPQSPQHVAALPALPSRPEHSPAPWLSPSEMETYLYPLRNLTPWTFRPWRYANKMRTIMLSSNPSQEFLGNGLVLAATYGFTARAGAASFVSQTKKIAEEENVSKW</sequence>
<gene>
    <name evidence="2" type="ORF">BDP27DRAFT_1413584</name>
</gene>
<dbReference type="EMBL" id="JADNRY010000004">
    <property type="protein sequence ID" value="KAF9077131.1"/>
    <property type="molecule type" value="Genomic_DNA"/>
</dbReference>
<reference evidence="2" key="1">
    <citation type="submission" date="2020-11" db="EMBL/GenBank/DDBJ databases">
        <authorList>
            <consortium name="DOE Joint Genome Institute"/>
            <person name="Ahrendt S."/>
            <person name="Riley R."/>
            <person name="Andreopoulos W."/>
            <person name="Labutti K."/>
            <person name="Pangilinan J."/>
            <person name="Ruiz-Duenas F.J."/>
            <person name="Barrasa J.M."/>
            <person name="Sanchez-Garcia M."/>
            <person name="Camarero S."/>
            <person name="Miyauchi S."/>
            <person name="Serrano A."/>
            <person name="Linde D."/>
            <person name="Babiker R."/>
            <person name="Drula E."/>
            <person name="Ayuso-Fernandez I."/>
            <person name="Pacheco R."/>
            <person name="Padilla G."/>
            <person name="Ferreira P."/>
            <person name="Barriuso J."/>
            <person name="Kellner H."/>
            <person name="Castanera R."/>
            <person name="Alfaro M."/>
            <person name="Ramirez L."/>
            <person name="Pisabarro A.G."/>
            <person name="Kuo A."/>
            <person name="Tritt A."/>
            <person name="Lipzen A."/>
            <person name="He G."/>
            <person name="Yan M."/>
            <person name="Ng V."/>
            <person name="Cullen D."/>
            <person name="Martin F."/>
            <person name="Rosso M.-N."/>
            <person name="Henrissat B."/>
            <person name="Hibbett D."/>
            <person name="Martinez A.T."/>
            <person name="Grigoriev I.V."/>
        </authorList>
    </citation>
    <scope>NUCLEOTIDE SEQUENCE</scope>
    <source>
        <strain evidence="2">AH 40177</strain>
    </source>
</reference>
<dbReference type="PANTHER" id="PTHR32251:SF15">
    <property type="entry name" value="3-OXO-5-ALPHA-STEROID 4-DEHYDROGENASE (DUF1295)"/>
    <property type="match status" value="1"/>
</dbReference>
<dbReference type="PROSITE" id="PS50244">
    <property type="entry name" value="S5A_REDUCTASE"/>
    <property type="match status" value="1"/>
</dbReference>
<name>A0A9P5UFC5_9AGAR</name>
<keyword evidence="3" id="KW-1185">Reference proteome</keyword>
<accession>A0A9P5UFC5</accession>
<evidence type="ECO:0000256" key="1">
    <source>
        <dbReference type="SAM" id="Phobius"/>
    </source>
</evidence>
<dbReference type="PANTHER" id="PTHR32251">
    <property type="entry name" value="3-OXO-5-ALPHA-STEROID 4-DEHYDROGENASE"/>
    <property type="match status" value="1"/>
</dbReference>
<dbReference type="Gene3D" id="1.20.120.1630">
    <property type="match status" value="1"/>
</dbReference>
<feature type="transmembrane region" description="Helical" evidence="1">
    <location>
        <begin position="204"/>
        <end position="224"/>
    </location>
</feature>
<keyword evidence="1" id="KW-0812">Transmembrane</keyword>
<dbReference type="Proteomes" id="UP000772434">
    <property type="component" value="Unassembled WGS sequence"/>
</dbReference>
<dbReference type="Pfam" id="PF06966">
    <property type="entry name" value="DUF1295"/>
    <property type="match status" value="1"/>
</dbReference>
<dbReference type="InterPro" id="IPR010721">
    <property type="entry name" value="UstE-like"/>
</dbReference>
<organism evidence="2 3">
    <name type="scientific">Rhodocollybia butyracea</name>
    <dbReference type="NCBI Taxonomy" id="206335"/>
    <lineage>
        <taxon>Eukaryota</taxon>
        <taxon>Fungi</taxon>
        <taxon>Dikarya</taxon>
        <taxon>Basidiomycota</taxon>
        <taxon>Agaricomycotina</taxon>
        <taxon>Agaricomycetes</taxon>
        <taxon>Agaricomycetidae</taxon>
        <taxon>Agaricales</taxon>
        <taxon>Marasmiineae</taxon>
        <taxon>Omphalotaceae</taxon>
        <taxon>Rhodocollybia</taxon>
    </lineage>
</organism>
<feature type="transmembrane region" description="Helical" evidence="1">
    <location>
        <begin position="143"/>
        <end position="160"/>
    </location>
</feature>
<comment type="caution">
    <text evidence="2">The sequence shown here is derived from an EMBL/GenBank/DDBJ whole genome shotgun (WGS) entry which is preliminary data.</text>
</comment>
<evidence type="ECO:0000313" key="2">
    <source>
        <dbReference type="EMBL" id="KAF9077131.1"/>
    </source>
</evidence>